<comment type="similarity">
    <text evidence="1">Belongs to the short-chain dehydrogenases/reductases (SDR) family.</text>
</comment>
<evidence type="ECO:0000256" key="1">
    <source>
        <dbReference type="ARBA" id="ARBA00006484"/>
    </source>
</evidence>
<dbReference type="PRINTS" id="PR00080">
    <property type="entry name" value="SDRFAMILY"/>
</dbReference>
<keyword evidence="2" id="KW-0560">Oxidoreductase</keyword>
<dbReference type="InterPro" id="IPR002347">
    <property type="entry name" value="SDR_fam"/>
</dbReference>
<dbReference type="InterPro" id="IPR036291">
    <property type="entry name" value="NAD(P)-bd_dom_sf"/>
</dbReference>
<comment type="caution">
    <text evidence="2">The sequence shown here is derived from an EMBL/GenBank/DDBJ whole genome shotgun (WGS) entry which is preliminary data.</text>
</comment>
<dbReference type="EMBL" id="JBEPAZ010000069">
    <property type="protein sequence ID" value="MER6433774.1"/>
    <property type="molecule type" value="Genomic_DNA"/>
</dbReference>
<dbReference type="RefSeq" id="WP_352065811.1">
    <property type="nucleotide sequence ID" value="NZ_JBEPAZ010000069.1"/>
</dbReference>
<dbReference type="InterPro" id="IPR020904">
    <property type="entry name" value="Sc_DH/Rdtase_CS"/>
</dbReference>
<keyword evidence="3" id="KW-1185">Reference proteome</keyword>
<evidence type="ECO:0000313" key="2">
    <source>
        <dbReference type="EMBL" id="MER6433774.1"/>
    </source>
</evidence>
<dbReference type="Pfam" id="PF13561">
    <property type="entry name" value="adh_short_C2"/>
    <property type="match status" value="1"/>
</dbReference>
<dbReference type="CDD" id="cd05233">
    <property type="entry name" value="SDR_c"/>
    <property type="match status" value="1"/>
</dbReference>
<sequence>MARFFGKRVLVVGGGRGIGRHLARAFASEGAQVAVASRTAAQVLDTADSLAGKGVGIPCDVRRAADVEMLRDRVVAAFGGLDILVNAAGVFAFGPTTSFDEAAARDIIETNVMGTYASCRAFGPLMLSQGHGKIVNFASLLSFTSFPQRAAYGASKAAVRQLTQSLAVEWAPHGVQVNAVAPGMIEIETPHPAIAAGQLHGDQIARRVPAGRRGRPDDVVGPVLFLASPDADYVCGQTLVVDGGWLSYGYL</sequence>
<dbReference type="EC" id="1.-.-.-" evidence="2"/>
<dbReference type="PRINTS" id="PR00081">
    <property type="entry name" value="GDHRDH"/>
</dbReference>
<dbReference type="PANTHER" id="PTHR42760">
    <property type="entry name" value="SHORT-CHAIN DEHYDROGENASES/REDUCTASES FAMILY MEMBER"/>
    <property type="match status" value="1"/>
</dbReference>
<dbReference type="SUPFAM" id="SSF51735">
    <property type="entry name" value="NAD(P)-binding Rossmann-fold domains"/>
    <property type="match status" value="1"/>
</dbReference>
<protein>
    <submittedName>
        <fullName evidence="2">SDR family oxidoreductase</fullName>
        <ecNumber evidence="2">1.-.-.-</ecNumber>
    </submittedName>
</protein>
<dbReference type="NCBIfam" id="NF005559">
    <property type="entry name" value="PRK07231.1"/>
    <property type="match status" value="1"/>
</dbReference>
<dbReference type="GO" id="GO:0016491">
    <property type="term" value="F:oxidoreductase activity"/>
    <property type="evidence" value="ECO:0007669"/>
    <property type="project" value="UniProtKB-KW"/>
</dbReference>
<dbReference type="PROSITE" id="PS00061">
    <property type="entry name" value="ADH_SHORT"/>
    <property type="match status" value="1"/>
</dbReference>
<gene>
    <name evidence="2" type="ORF">ABT272_39630</name>
</gene>
<evidence type="ECO:0000313" key="3">
    <source>
        <dbReference type="Proteomes" id="UP001470023"/>
    </source>
</evidence>
<dbReference type="Gene3D" id="3.40.50.720">
    <property type="entry name" value="NAD(P)-binding Rossmann-like Domain"/>
    <property type="match status" value="1"/>
</dbReference>
<name>A0ABV1UJ84_9ACTN</name>
<dbReference type="Proteomes" id="UP001470023">
    <property type="component" value="Unassembled WGS sequence"/>
</dbReference>
<organism evidence="2 3">
    <name type="scientific">Streptomyces sp. 900105245</name>
    <dbReference type="NCBI Taxonomy" id="3154379"/>
    <lineage>
        <taxon>Bacteria</taxon>
        <taxon>Bacillati</taxon>
        <taxon>Actinomycetota</taxon>
        <taxon>Actinomycetes</taxon>
        <taxon>Kitasatosporales</taxon>
        <taxon>Streptomycetaceae</taxon>
        <taxon>Streptomyces</taxon>
    </lineage>
</organism>
<accession>A0ABV1UJ84</accession>
<reference evidence="2 3" key="1">
    <citation type="submission" date="2024-06" db="EMBL/GenBank/DDBJ databases">
        <title>The Natural Products Discovery Center: Release of the First 8490 Sequenced Strains for Exploring Actinobacteria Biosynthetic Diversity.</title>
        <authorList>
            <person name="Kalkreuter E."/>
            <person name="Kautsar S.A."/>
            <person name="Yang D."/>
            <person name="Bader C.D."/>
            <person name="Teijaro C.N."/>
            <person name="Fluegel L."/>
            <person name="Davis C.M."/>
            <person name="Simpson J.R."/>
            <person name="Lauterbach L."/>
            <person name="Steele A.D."/>
            <person name="Gui C."/>
            <person name="Meng S."/>
            <person name="Li G."/>
            <person name="Viehrig K."/>
            <person name="Ye F."/>
            <person name="Su P."/>
            <person name="Kiefer A.F."/>
            <person name="Nichols A."/>
            <person name="Cepeda A.J."/>
            <person name="Yan W."/>
            <person name="Fan B."/>
            <person name="Jiang Y."/>
            <person name="Adhikari A."/>
            <person name="Zheng C.-J."/>
            <person name="Schuster L."/>
            <person name="Cowan T.M."/>
            <person name="Smanski M.J."/>
            <person name="Chevrette M.G."/>
            <person name="De Carvalho L.P.S."/>
            <person name="Shen B."/>
        </authorList>
    </citation>
    <scope>NUCLEOTIDE SEQUENCE [LARGE SCALE GENOMIC DNA]</scope>
    <source>
        <strain evidence="2 3">NPDC001166</strain>
    </source>
</reference>
<proteinExistence type="inferred from homology"/>